<dbReference type="PANTHER" id="PTHR43300:SF10">
    <property type="entry name" value="2,3,4,5-TETRAHYDROPYRIDINE-2,6-DICARBOXYLATE N-ACETYLTRANSFERASE"/>
    <property type="match status" value="1"/>
</dbReference>
<accession>A0A2G6K9G3</accession>
<dbReference type="InterPro" id="IPR050179">
    <property type="entry name" value="Trans_hexapeptide_repeat"/>
</dbReference>
<gene>
    <name evidence="6" type="ORF">CSA56_16735</name>
</gene>
<dbReference type="CDD" id="cd03358">
    <property type="entry name" value="LbH_WxcM_N_like"/>
    <property type="match status" value="1"/>
</dbReference>
<keyword evidence="4" id="KW-0220">Diaminopimelate biosynthesis</keyword>
<dbReference type="AlphaFoldDB" id="A0A2G6K9G3"/>
<evidence type="ECO:0000256" key="4">
    <source>
        <dbReference type="ARBA" id="ARBA00022915"/>
    </source>
</evidence>
<sequence>MDAATLFQPDMFQADSHGRSLANDVNLGQGVHLGQQVTIYPKVSIGRRSVVMDGAVLGRVPLSPGTTNRRIESAYHELVIGEETVVGCNSVLYTGSRIGSRTLIADLASIREGCVLGDGVVIGRGVMTLYGCHIGNFSRIQDQVHLVGNMMIEEHVFIGMGVVTTNDNDIYCSRFGGDAPRLQGPVIRQFAVIGAHATLLPGVEIGKGAMVAAGAVVTKDVPAWTVVAGTPARYIKDIPHEWRQQVEDVENW</sequence>
<dbReference type="Gene3D" id="2.160.10.10">
    <property type="entry name" value="Hexapeptide repeat proteins"/>
    <property type="match status" value="2"/>
</dbReference>
<keyword evidence="1" id="KW-0028">Amino-acid biosynthesis</keyword>
<evidence type="ECO:0000256" key="1">
    <source>
        <dbReference type="ARBA" id="ARBA00022605"/>
    </source>
</evidence>
<reference evidence="6 7" key="1">
    <citation type="submission" date="2017-10" db="EMBL/GenBank/DDBJ databases">
        <title>Novel microbial diversity and functional potential in the marine mammal oral microbiome.</title>
        <authorList>
            <person name="Dudek N.K."/>
            <person name="Sun C.L."/>
            <person name="Burstein D."/>
            <person name="Kantor R.S."/>
            <person name="Aliaga Goltsman D.S."/>
            <person name="Bik E.M."/>
            <person name="Thomas B.C."/>
            <person name="Banfield J.F."/>
            <person name="Relman D.A."/>
        </authorList>
    </citation>
    <scope>NUCLEOTIDE SEQUENCE [LARGE SCALE GENOMIC DNA]</scope>
    <source>
        <strain evidence="6">DOLJORAL78_47_16</strain>
    </source>
</reference>
<evidence type="ECO:0000256" key="5">
    <source>
        <dbReference type="ARBA" id="ARBA00023154"/>
    </source>
</evidence>
<dbReference type="InterPro" id="IPR001451">
    <property type="entry name" value="Hexapep"/>
</dbReference>
<comment type="caution">
    <text evidence="6">The sequence shown here is derived from an EMBL/GenBank/DDBJ whole genome shotgun (WGS) entry which is preliminary data.</text>
</comment>
<protein>
    <submittedName>
        <fullName evidence="6">UDP-3-O-(3-hydroxymyristoyl)glucosamine N-acyltransferase</fullName>
    </submittedName>
</protein>
<dbReference type="PROSITE" id="PS00101">
    <property type="entry name" value="HEXAPEP_TRANSFERASES"/>
    <property type="match status" value="1"/>
</dbReference>
<evidence type="ECO:0000313" key="7">
    <source>
        <dbReference type="Proteomes" id="UP000230821"/>
    </source>
</evidence>
<keyword evidence="2 6" id="KW-0808">Transferase</keyword>
<keyword evidence="5" id="KW-0457">Lysine biosynthesis</keyword>
<dbReference type="GO" id="GO:0016746">
    <property type="term" value="F:acyltransferase activity"/>
    <property type="evidence" value="ECO:0007669"/>
    <property type="project" value="UniProtKB-KW"/>
</dbReference>
<evidence type="ECO:0000256" key="2">
    <source>
        <dbReference type="ARBA" id="ARBA00022679"/>
    </source>
</evidence>
<dbReference type="Proteomes" id="UP000230821">
    <property type="component" value="Unassembled WGS sequence"/>
</dbReference>
<name>A0A2G6K9G3_9BACT</name>
<keyword evidence="3" id="KW-0677">Repeat</keyword>
<proteinExistence type="predicted"/>
<evidence type="ECO:0000256" key="3">
    <source>
        <dbReference type="ARBA" id="ARBA00022737"/>
    </source>
</evidence>
<dbReference type="SUPFAM" id="SSF51161">
    <property type="entry name" value="Trimeric LpxA-like enzymes"/>
    <property type="match status" value="1"/>
</dbReference>
<keyword evidence="6" id="KW-0012">Acyltransferase</keyword>
<dbReference type="PANTHER" id="PTHR43300">
    <property type="entry name" value="ACETYLTRANSFERASE"/>
    <property type="match status" value="1"/>
</dbReference>
<organism evidence="6 7">
    <name type="scientific">candidate division KSB3 bacterium</name>
    <dbReference type="NCBI Taxonomy" id="2044937"/>
    <lineage>
        <taxon>Bacteria</taxon>
        <taxon>candidate division KSB3</taxon>
    </lineage>
</organism>
<dbReference type="EMBL" id="PDSK01000121">
    <property type="protein sequence ID" value="PIE32000.1"/>
    <property type="molecule type" value="Genomic_DNA"/>
</dbReference>
<dbReference type="InterPro" id="IPR011004">
    <property type="entry name" value="Trimer_LpxA-like_sf"/>
</dbReference>
<dbReference type="Pfam" id="PF00132">
    <property type="entry name" value="Hexapep"/>
    <property type="match status" value="1"/>
</dbReference>
<dbReference type="InterPro" id="IPR018357">
    <property type="entry name" value="Hexapep_transf_CS"/>
</dbReference>
<evidence type="ECO:0000313" key="6">
    <source>
        <dbReference type="EMBL" id="PIE32000.1"/>
    </source>
</evidence>